<proteinExistence type="evidence at transcript level"/>
<protein>
    <submittedName>
        <fullName evidence="1">Uncharacterized protein</fullName>
    </submittedName>
</protein>
<organism evidence="1">
    <name type="scientific">Lotus japonicus</name>
    <name type="common">Lotus corniculatus var. japonicus</name>
    <dbReference type="NCBI Taxonomy" id="34305"/>
    <lineage>
        <taxon>Eukaryota</taxon>
        <taxon>Viridiplantae</taxon>
        <taxon>Streptophyta</taxon>
        <taxon>Embryophyta</taxon>
        <taxon>Tracheophyta</taxon>
        <taxon>Spermatophyta</taxon>
        <taxon>Magnoliopsida</taxon>
        <taxon>eudicotyledons</taxon>
        <taxon>Gunneridae</taxon>
        <taxon>Pentapetalae</taxon>
        <taxon>rosids</taxon>
        <taxon>fabids</taxon>
        <taxon>Fabales</taxon>
        <taxon>Fabaceae</taxon>
        <taxon>Papilionoideae</taxon>
        <taxon>50 kb inversion clade</taxon>
        <taxon>NPAAA clade</taxon>
        <taxon>Hologalegina</taxon>
        <taxon>robinioid clade</taxon>
        <taxon>Loteae</taxon>
        <taxon>Lotus</taxon>
    </lineage>
</organism>
<reference evidence="1" key="1">
    <citation type="submission" date="2012-05" db="EMBL/GenBank/DDBJ databases">
        <authorList>
            <person name="Krishnakumar V."/>
            <person name="Cheung F."/>
            <person name="Xiao Y."/>
            <person name="Chan A."/>
            <person name="Moskal W.A."/>
            <person name="Town C.D."/>
        </authorList>
    </citation>
    <scope>NUCLEOTIDE SEQUENCE</scope>
</reference>
<accession>I3SFX6</accession>
<dbReference type="EMBL" id="BT139373">
    <property type="protein sequence ID" value="AFK39168.1"/>
    <property type="molecule type" value="mRNA"/>
</dbReference>
<name>I3SFX6_LOTJA</name>
<sequence length="67" mass="7517">MTRLKSQKPPLVAVAEEETAENLDSEQQQHALVLPSFWVSSDPVLSIYRMVCVSYSPCPQKSNVQKP</sequence>
<dbReference type="AlphaFoldDB" id="I3SFX6"/>
<evidence type="ECO:0000313" key="1">
    <source>
        <dbReference type="EMBL" id="AFK39168.1"/>
    </source>
</evidence>